<dbReference type="PANTHER" id="PTHR30222:SF12">
    <property type="entry name" value="NORSPERMIDINE SENSOR"/>
    <property type="match status" value="1"/>
</dbReference>
<evidence type="ECO:0000313" key="6">
    <source>
        <dbReference type="EMBL" id="AZL60220.1"/>
    </source>
</evidence>
<dbReference type="InterPro" id="IPR006059">
    <property type="entry name" value="SBP"/>
</dbReference>
<organism evidence="6 7">
    <name type="scientific">Tabrizicola piscis</name>
    <dbReference type="NCBI Taxonomy" id="2494374"/>
    <lineage>
        <taxon>Bacteria</taxon>
        <taxon>Pseudomonadati</taxon>
        <taxon>Pseudomonadota</taxon>
        <taxon>Alphaproteobacteria</taxon>
        <taxon>Rhodobacterales</taxon>
        <taxon>Paracoccaceae</taxon>
        <taxon>Tabrizicola</taxon>
    </lineage>
</organism>
<evidence type="ECO:0000256" key="2">
    <source>
        <dbReference type="ARBA" id="ARBA00022448"/>
    </source>
</evidence>
<evidence type="ECO:0000313" key="7">
    <source>
        <dbReference type="Proteomes" id="UP000282002"/>
    </source>
</evidence>
<gene>
    <name evidence="6" type="ORF">EI545_16135</name>
</gene>
<dbReference type="Gene3D" id="3.40.190.10">
    <property type="entry name" value="Periplasmic binding protein-like II"/>
    <property type="match status" value="2"/>
</dbReference>
<dbReference type="GO" id="GO:0019808">
    <property type="term" value="F:polyamine binding"/>
    <property type="evidence" value="ECO:0007669"/>
    <property type="project" value="InterPro"/>
</dbReference>
<dbReference type="CDD" id="cd13659">
    <property type="entry name" value="PBP2_PotF"/>
    <property type="match status" value="1"/>
</dbReference>
<comment type="similarity">
    <text evidence="5">Belongs to the bacterial solute-binding protein PotD/PotF family.</text>
</comment>
<dbReference type="SUPFAM" id="SSF53850">
    <property type="entry name" value="Periplasmic binding protein-like II"/>
    <property type="match status" value="1"/>
</dbReference>
<comment type="function">
    <text evidence="5">Required for the activity of the bacterial periplasmic transport system of putrescine.</text>
</comment>
<comment type="subcellular location">
    <subcellularLocation>
        <location evidence="1 5">Periplasm</location>
    </subcellularLocation>
</comment>
<dbReference type="OrthoDB" id="9769319at2"/>
<keyword evidence="3" id="KW-0732">Signal</keyword>
<proteinExistence type="inferred from homology"/>
<evidence type="ECO:0000256" key="3">
    <source>
        <dbReference type="ARBA" id="ARBA00022729"/>
    </source>
</evidence>
<keyword evidence="2 5" id="KW-0813">Transport</keyword>
<evidence type="ECO:0000256" key="4">
    <source>
        <dbReference type="ARBA" id="ARBA00022764"/>
    </source>
</evidence>
<sequence length="367" mass="40007">MKLNRRQTLIGTGAILTAPWVRPSWAQAGSLNVYNWADYIGETTVADFASETGIDVVYDLYASSEEMQAKMLAGSSGYDLVLQSGLSLHQMVKAGVYQKIDRAKLTGFGNLDPDVLKIVDGFDPGNEYTVPYMWGSVGITYNLDMVRERLPDADLESLDTLFLPENAAKLADCGISILDSPTDIGFTVLKWLGIDPDTAGPAEYEKMAAAFAEIRPYIATFDNANYLTAIPNGEVCAVNNWSGDYGVAKARAAEAGIEMDLAYYVPRTGAPAWFDLWAIPSDARNVDNAYKFIDYLLRPEVIAACTNYTGYANANKAALPLVDPSIASDPAIYPDAETLSRLYTPKPQSPEQDEAITRIWTVIKTGG</sequence>
<dbReference type="Pfam" id="PF13416">
    <property type="entry name" value="SBP_bac_8"/>
    <property type="match status" value="1"/>
</dbReference>
<dbReference type="PRINTS" id="PR00909">
    <property type="entry name" value="SPERMDNBNDNG"/>
</dbReference>
<name>A0A3S8U9H6_9RHOB</name>
<evidence type="ECO:0000256" key="1">
    <source>
        <dbReference type="ARBA" id="ARBA00004418"/>
    </source>
</evidence>
<dbReference type="KEGG" id="taw:EI545_16135"/>
<evidence type="ECO:0000256" key="5">
    <source>
        <dbReference type="PIRNR" id="PIRNR019574"/>
    </source>
</evidence>
<dbReference type="PANTHER" id="PTHR30222">
    <property type="entry name" value="SPERMIDINE/PUTRESCINE-BINDING PERIPLASMIC PROTEIN"/>
    <property type="match status" value="1"/>
</dbReference>
<dbReference type="RefSeq" id="WP_125326412.1">
    <property type="nucleotide sequence ID" value="NZ_CP034328.1"/>
</dbReference>
<accession>A0A3S8U9H6</accession>
<dbReference type="Proteomes" id="UP000282002">
    <property type="component" value="Chromosome"/>
</dbReference>
<dbReference type="EMBL" id="CP034328">
    <property type="protein sequence ID" value="AZL60220.1"/>
    <property type="molecule type" value="Genomic_DNA"/>
</dbReference>
<reference evidence="6 7" key="1">
    <citation type="submission" date="2018-12" db="EMBL/GenBank/DDBJ databases">
        <title>Complete genome sequencing of Tabrizicola sp. K13M18.</title>
        <authorList>
            <person name="Bae J.-W."/>
        </authorList>
    </citation>
    <scope>NUCLEOTIDE SEQUENCE [LARGE SCALE GENOMIC DNA]</scope>
    <source>
        <strain evidence="6 7">K13M18</strain>
    </source>
</reference>
<dbReference type="InterPro" id="IPR001188">
    <property type="entry name" value="Sperm_putr-bd"/>
</dbReference>
<keyword evidence="4 5" id="KW-0574">Periplasm</keyword>
<dbReference type="GO" id="GO:0042597">
    <property type="term" value="C:periplasmic space"/>
    <property type="evidence" value="ECO:0007669"/>
    <property type="project" value="UniProtKB-SubCell"/>
</dbReference>
<protein>
    <recommendedName>
        <fullName evidence="5">Putrescine-binding periplasmic protein</fullName>
    </recommendedName>
</protein>
<dbReference type="PIRSF" id="PIRSF019574">
    <property type="entry name" value="Periplasmic_polyamine_BP"/>
    <property type="match status" value="1"/>
</dbReference>
<dbReference type="AlphaFoldDB" id="A0A3S8U9H6"/>
<dbReference type="GO" id="GO:0015846">
    <property type="term" value="P:polyamine transport"/>
    <property type="evidence" value="ECO:0007669"/>
    <property type="project" value="InterPro"/>
</dbReference>
<keyword evidence="7" id="KW-1185">Reference proteome</keyword>